<feature type="non-terminal residue" evidence="1">
    <location>
        <position position="269"/>
    </location>
</feature>
<proteinExistence type="predicted"/>
<dbReference type="AlphaFoldDB" id="X1CLH9"/>
<feature type="non-terminal residue" evidence="1">
    <location>
        <position position="1"/>
    </location>
</feature>
<name>X1CLH9_9ZZZZ</name>
<evidence type="ECO:0000313" key="1">
    <source>
        <dbReference type="EMBL" id="GAG97018.1"/>
    </source>
</evidence>
<reference evidence="1" key="1">
    <citation type="journal article" date="2014" name="Front. Microbiol.">
        <title>High frequency of phylogenetically diverse reductive dehalogenase-homologous genes in deep subseafloor sedimentary metagenomes.</title>
        <authorList>
            <person name="Kawai M."/>
            <person name="Futagami T."/>
            <person name="Toyoda A."/>
            <person name="Takaki Y."/>
            <person name="Nishi S."/>
            <person name="Hori S."/>
            <person name="Arai W."/>
            <person name="Tsubouchi T."/>
            <person name="Morono Y."/>
            <person name="Uchiyama I."/>
            <person name="Ito T."/>
            <person name="Fujiyama A."/>
            <person name="Inagaki F."/>
            <person name="Takami H."/>
        </authorList>
    </citation>
    <scope>NUCLEOTIDE SEQUENCE</scope>
    <source>
        <strain evidence="1">Expedition CK06-06</strain>
    </source>
</reference>
<comment type="caution">
    <text evidence="1">The sequence shown here is derived from an EMBL/GenBank/DDBJ whole genome shotgun (WGS) entry which is preliminary data.</text>
</comment>
<organism evidence="1">
    <name type="scientific">marine sediment metagenome</name>
    <dbReference type="NCBI Taxonomy" id="412755"/>
    <lineage>
        <taxon>unclassified sequences</taxon>
        <taxon>metagenomes</taxon>
        <taxon>ecological metagenomes</taxon>
    </lineage>
</organism>
<sequence>IILSFDLPKAISYIGTVDFWTVAHPNEFIKKDKTEEVFHNGIPYIRHRITLDKETIINRLIKNNYYYIIHTWIRPPQDTNAVIYWKLMKGEETLVETTTKIKTVGRIENVSLPEKFILFLWYMDDGLTDEIVDERISLYKKMGITHFSKNYGPSGWSGRTRLYLEKLRNSGLKIIPQRGGSFGSEQAPLAKLNKNQGKGLYSASKKTCQGMLSPENKKDFSRIAELVDGVVWDYEPFYGPGKYPGYDDDETIKAFCREKGIKGELSSED</sequence>
<accession>X1CLH9</accession>
<protein>
    <submittedName>
        <fullName evidence="1">Uncharacterized protein</fullName>
    </submittedName>
</protein>
<gene>
    <name evidence="1" type="ORF">S01H4_51133</name>
</gene>
<dbReference type="EMBL" id="BART01029093">
    <property type="protein sequence ID" value="GAG97018.1"/>
    <property type="molecule type" value="Genomic_DNA"/>
</dbReference>